<evidence type="ECO:0000259" key="11">
    <source>
        <dbReference type="Pfam" id="PF00266"/>
    </source>
</evidence>
<evidence type="ECO:0000256" key="2">
    <source>
        <dbReference type="ARBA" id="ARBA00009236"/>
    </source>
</evidence>
<organism evidence="12 13">
    <name type="scientific">Thermogemmata fonticola</name>
    <dbReference type="NCBI Taxonomy" id="2755323"/>
    <lineage>
        <taxon>Bacteria</taxon>
        <taxon>Pseudomonadati</taxon>
        <taxon>Planctomycetota</taxon>
        <taxon>Planctomycetia</taxon>
        <taxon>Gemmatales</taxon>
        <taxon>Gemmataceae</taxon>
        <taxon>Thermogemmata</taxon>
    </lineage>
</organism>
<dbReference type="PANTHER" id="PTHR21152">
    <property type="entry name" value="AMINOTRANSFERASE CLASS V"/>
    <property type="match status" value="1"/>
</dbReference>
<keyword evidence="13" id="KW-1185">Reference proteome</keyword>
<feature type="modified residue" description="N6-(pyridoxal phosphate)lysine" evidence="7">
    <location>
        <position position="204"/>
    </location>
</feature>
<dbReference type="PANTHER" id="PTHR21152:SF40">
    <property type="entry name" value="ALANINE--GLYOXYLATE AMINOTRANSFERASE"/>
    <property type="match status" value="1"/>
</dbReference>
<evidence type="ECO:0000256" key="4">
    <source>
        <dbReference type="ARBA" id="ARBA00022679"/>
    </source>
</evidence>
<dbReference type="InterPro" id="IPR015421">
    <property type="entry name" value="PyrdxlP-dep_Trfase_major"/>
</dbReference>
<comment type="similarity">
    <text evidence="2 8">Belongs to the class-V pyridoxal-phosphate-dependent aminotransferase family.</text>
</comment>
<evidence type="ECO:0000313" key="12">
    <source>
        <dbReference type="EMBL" id="MBA2227093.1"/>
    </source>
</evidence>
<keyword evidence="3 12" id="KW-0032">Aminotransferase</keyword>
<feature type="binding site" evidence="6">
    <location>
        <position position="351"/>
    </location>
    <ligand>
        <name>substrate</name>
    </ligand>
</feature>
<evidence type="ECO:0000256" key="5">
    <source>
        <dbReference type="ARBA" id="ARBA00022898"/>
    </source>
</evidence>
<dbReference type="InterPro" id="IPR020578">
    <property type="entry name" value="Aminotrans_V_PyrdxlP_BS"/>
</dbReference>
<dbReference type="Pfam" id="PF00266">
    <property type="entry name" value="Aminotran_5"/>
    <property type="match status" value="1"/>
</dbReference>
<evidence type="ECO:0000313" key="13">
    <source>
        <dbReference type="Proteomes" id="UP000542342"/>
    </source>
</evidence>
<gene>
    <name evidence="12" type="ORF">H0921_13100</name>
</gene>
<feature type="compositionally biased region" description="Polar residues" evidence="10">
    <location>
        <begin position="1"/>
        <end position="15"/>
    </location>
</feature>
<accession>A0A7V9ACJ7</accession>
<evidence type="ECO:0000256" key="9">
    <source>
        <dbReference type="RuleBase" id="RU004504"/>
    </source>
</evidence>
<dbReference type="EMBL" id="JACEFB010000010">
    <property type="protein sequence ID" value="MBA2227093.1"/>
    <property type="molecule type" value="Genomic_DNA"/>
</dbReference>
<dbReference type="Gene3D" id="3.40.640.10">
    <property type="entry name" value="Type I PLP-dependent aspartate aminotransferase-like (Major domain)"/>
    <property type="match status" value="1"/>
</dbReference>
<dbReference type="SUPFAM" id="SSF53383">
    <property type="entry name" value="PLP-dependent transferases"/>
    <property type="match status" value="1"/>
</dbReference>
<dbReference type="FunFam" id="3.40.640.10:FF:000027">
    <property type="entry name" value="Serine--pyruvate aminotransferase, mitochondrial"/>
    <property type="match status" value="1"/>
</dbReference>
<name>A0A7V9ACJ7_9BACT</name>
<dbReference type="GO" id="GO:0019265">
    <property type="term" value="P:glycine biosynthetic process, by transamination of glyoxylate"/>
    <property type="evidence" value="ECO:0007669"/>
    <property type="project" value="TreeGrafter"/>
</dbReference>
<dbReference type="InterPro" id="IPR015424">
    <property type="entry name" value="PyrdxlP-dep_Trfase"/>
</dbReference>
<comment type="caution">
    <text evidence="12">The sequence shown here is derived from an EMBL/GenBank/DDBJ whole genome shotgun (WGS) entry which is preliminary data.</text>
</comment>
<keyword evidence="5 7" id="KW-0663">Pyridoxal phosphate</keyword>
<evidence type="ECO:0000256" key="10">
    <source>
        <dbReference type="SAM" id="MobiDB-lite"/>
    </source>
</evidence>
<dbReference type="CDD" id="cd06451">
    <property type="entry name" value="AGAT_like"/>
    <property type="match status" value="1"/>
</dbReference>
<keyword evidence="4 12" id="KW-0808">Transferase</keyword>
<dbReference type="GO" id="GO:0008453">
    <property type="term" value="F:alanine-glyoxylate transaminase activity"/>
    <property type="evidence" value="ECO:0007669"/>
    <property type="project" value="TreeGrafter"/>
</dbReference>
<evidence type="ECO:0000256" key="3">
    <source>
        <dbReference type="ARBA" id="ARBA00022576"/>
    </source>
</evidence>
<dbReference type="PIRSF" id="PIRSF000524">
    <property type="entry name" value="SPT"/>
    <property type="match status" value="1"/>
</dbReference>
<feature type="region of interest" description="Disordered" evidence="10">
    <location>
        <begin position="1"/>
        <end position="24"/>
    </location>
</feature>
<evidence type="ECO:0000256" key="8">
    <source>
        <dbReference type="RuleBase" id="RU004075"/>
    </source>
</evidence>
<feature type="domain" description="Aminotransferase class V" evidence="11">
    <location>
        <begin position="42"/>
        <end position="341"/>
    </location>
</feature>
<dbReference type="GO" id="GO:0004760">
    <property type="term" value="F:L-serine-pyruvate transaminase activity"/>
    <property type="evidence" value="ECO:0007669"/>
    <property type="project" value="TreeGrafter"/>
</dbReference>
<dbReference type="InterPro" id="IPR015422">
    <property type="entry name" value="PyrdxlP-dep_Trfase_small"/>
</dbReference>
<sequence>MTSASTPSLPGQLNPTPRLLLGPGPSDLHPRVVAAMTTPLLGHLDPQFLLLMSETQEMLRAVFQTRNELTLPISATGSGGMEACLVNLLEPGDRALICVAGYFGERMAEMARRCGAEVHVEQESWGKTFSPDRLREALRRVRPKVLGIVNAETSTGAWQDISFLGALCREFDALAVVDCVTSLGCTPVAIDTWQIDAAFSCSQKGLSCPPGLAPLTFGPRALEALYRRKSPVRSWYFDLTALRSYWGTERVYHHTAPITMIYALREGLRLVLEEGLEARFERHQRHARALRAGLEALGLRTLAEESCQLPQLHAVLLPDGVNDVQGRKRLLEEFGIEVGGGLGEYKGRVWRIGLMGYNSRTNCVFQVLAALEKVLIDCGVHCSRGSGVAAAEAFYASS</sequence>
<evidence type="ECO:0000256" key="6">
    <source>
        <dbReference type="PIRSR" id="PIRSR000524-1"/>
    </source>
</evidence>
<reference evidence="12 13" key="1">
    <citation type="submission" date="2020-07" db="EMBL/GenBank/DDBJ databases">
        <title>Thermogemmata thermophila gen. nov., sp. nov., a novel moderate thermophilic planctomycete from a Kamchatka hot spring.</title>
        <authorList>
            <person name="Elcheninov A.G."/>
            <person name="Podosokorskaya O.A."/>
            <person name="Kovaleva O.L."/>
            <person name="Novikov A."/>
            <person name="Bonch-Osmolovskaya E.A."/>
            <person name="Toshchakov S.V."/>
            <person name="Kublanov I.V."/>
        </authorList>
    </citation>
    <scope>NUCLEOTIDE SEQUENCE [LARGE SCALE GENOMIC DNA]</scope>
    <source>
        <strain evidence="12 13">2918</strain>
    </source>
</reference>
<evidence type="ECO:0000256" key="7">
    <source>
        <dbReference type="PIRSR" id="PIRSR000524-50"/>
    </source>
</evidence>
<dbReference type="PROSITE" id="PS00595">
    <property type="entry name" value="AA_TRANSFER_CLASS_5"/>
    <property type="match status" value="1"/>
</dbReference>
<proteinExistence type="inferred from homology"/>
<dbReference type="InterPro" id="IPR000192">
    <property type="entry name" value="Aminotrans_V_dom"/>
</dbReference>
<dbReference type="RefSeq" id="WP_194538850.1">
    <property type="nucleotide sequence ID" value="NZ_JACEFB010000010.1"/>
</dbReference>
<dbReference type="AlphaFoldDB" id="A0A7V9ACJ7"/>
<evidence type="ECO:0000256" key="1">
    <source>
        <dbReference type="ARBA" id="ARBA00001933"/>
    </source>
</evidence>
<comment type="cofactor">
    <cofactor evidence="1 7 9">
        <name>pyridoxal 5'-phosphate</name>
        <dbReference type="ChEBI" id="CHEBI:597326"/>
    </cofactor>
</comment>
<dbReference type="Gene3D" id="3.90.1150.10">
    <property type="entry name" value="Aspartate Aminotransferase, domain 1"/>
    <property type="match status" value="1"/>
</dbReference>
<dbReference type="InterPro" id="IPR024169">
    <property type="entry name" value="SP_NH2Trfase/AEP_transaminase"/>
</dbReference>
<dbReference type="Proteomes" id="UP000542342">
    <property type="component" value="Unassembled WGS sequence"/>
</dbReference>
<protein>
    <submittedName>
        <fullName evidence="12">Alanine--glyoxylate aminotransferase family protein</fullName>
    </submittedName>
</protein>